<keyword evidence="4" id="KW-1185">Reference proteome</keyword>
<evidence type="ECO:0000259" key="2">
    <source>
        <dbReference type="PROSITE" id="PS50222"/>
    </source>
</evidence>
<dbReference type="InterPro" id="IPR002048">
    <property type="entry name" value="EF_hand_dom"/>
</dbReference>
<dbReference type="InterPro" id="IPR011992">
    <property type="entry name" value="EF-hand-dom_pair"/>
</dbReference>
<dbReference type="Gene3D" id="1.10.238.10">
    <property type="entry name" value="EF-hand"/>
    <property type="match status" value="1"/>
</dbReference>
<dbReference type="EMBL" id="CAJNNV010026045">
    <property type="protein sequence ID" value="CAE8617042.1"/>
    <property type="molecule type" value="Genomic_DNA"/>
</dbReference>
<organism evidence="3 4">
    <name type="scientific">Polarella glacialis</name>
    <name type="common">Dinoflagellate</name>
    <dbReference type="NCBI Taxonomy" id="89957"/>
    <lineage>
        <taxon>Eukaryota</taxon>
        <taxon>Sar</taxon>
        <taxon>Alveolata</taxon>
        <taxon>Dinophyceae</taxon>
        <taxon>Suessiales</taxon>
        <taxon>Suessiaceae</taxon>
        <taxon>Polarella</taxon>
    </lineage>
</organism>
<sequence>AARRLLPMTPVGMVKVQSARPVPVDSAVMEFIGSPRQAPEPTSSPKPKSAGPSEPSTTSGKSVPAGKSEPSPIHAALDTPVWARRIFQLLDVRSAGYLQAAEIFWGFSGLAILFAGSVFDMSSEQNGQAEAFFQFLDVGKSGRLTESEFTRHVSQMVQMWPEGQGA</sequence>
<dbReference type="AlphaFoldDB" id="A0A813G2E8"/>
<proteinExistence type="predicted"/>
<feature type="domain" description="EF-hand" evidence="2">
    <location>
        <begin position="124"/>
        <end position="159"/>
    </location>
</feature>
<evidence type="ECO:0000313" key="3">
    <source>
        <dbReference type="EMBL" id="CAE8617042.1"/>
    </source>
</evidence>
<feature type="non-terminal residue" evidence="3">
    <location>
        <position position="1"/>
    </location>
</feature>
<evidence type="ECO:0000313" key="4">
    <source>
        <dbReference type="Proteomes" id="UP000654075"/>
    </source>
</evidence>
<comment type="caution">
    <text evidence="3">The sequence shown here is derived from an EMBL/GenBank/DDBJ whole genome shotgun (WGS) entry which is preliminary data.</text>
</comment>
<dbReference type="PROSITE" id="PS50222">
    <property type="entry name" value="EF_HAND_2"/>
    <property type="match status" value="1"/>
</dbReference>
<accession>A0A813G2E8</accession>
<evidence type="ECO:0000256" key="1">
    <source>
        <dbReference type="SAM" id="MobiDB-lite"/>
    </source>
</evidence>
<dbReference type="Proteomes" id="UP000654075">
    <property type="component" value="Unassembled WGS sequence"/>
</dbReference>
<gene>
    <name evidence="3" type="ORF">PGLA1383_LOCUS34708</name>
</gene>
<name>A0A813G2E8_POLGL</name>
<feature type="region of interest" description="Disordered" evidence="1">
    <location>
        <begin position="29"/>
        <end position="74"/>
    </location>
</feature>
<feature type="non-terminal residue" evidence="3">
    <location>
        <position position="166"/>
    </location>
</feature>
<reference evidence="3" key="1">
    <citation type="submission" date="2021-02" db="EMBL/GenBank/DDBJ databases">
        <authorList>
            <person name="Dougan E. K."/>
            <person name="Rhodes N."/>
            <person name="Thang M."/>
            <person name="Chan C."/>
        </authorList>
    </citation>
    <scope>NUCLEOTIDE SEQUENCE</scope>
</reference>
<protein>
    <recommendedName>
        <fullName evidence="2">EF-hand domain-containing protein</fullName>
    </recommendedName>
</protein>
<dbReference type="GO" id="GO:0005509">
    <property type="term" value="F:calcium ion binding"/>
    <property type="evidence" value="ECO:0007669"/>
    <property type="project" value="InterPro"/>
</dbReference>
<dbReference type="SUPFAM" id="SSF47473">
    <property type="entry name" value="EF-hand"/>
    <property type="match status" value="1"/>
</dbReference>